<keyword evidence="8" id="KW-1185">Reference proteome</keyword>
<keyword evidence="4 7" id="KW-0418">Kinase</keyword>
<dbReference type="PANTHER" id="PTHR45992">
    <property type="entry name" value="EUKARYOTIC ELONGATION FACTOR 2 KINASE-RELATED"/>
    <property type="match status" value="1"/>
</dbReference>
<evidence type="ECO:0000256" key="5">
    <source>
        <dbReference type="ARBA" id="ARBA00022840"/>
    </source>
</evidence>
<evidence type="ECO:0000313" key="7">
    <source>
        <dbReference type="EMBL" id="EAR95220.1"/>
    </source>
</evidence>
<dbReference type="GO" id="GO:0005524">
    <property type="term" value="F:ATP binding"/>
    <property type="evidence" value="ECO:0007669"/>
    <property type="project" value="UniProtKB-KW"/>
</dbReference>
<accession>Q23FD3</accession>
<dbReference type="GeneID" id="7828282"/>
<dbReference type="EMBL" id="GG662706">
    <property type="protein sequence ID" value="EAR95220.1"/>
    <property type="molecule type" value="Genomic_DNA"/>
</dbReference>
<dbReference type="RefSeq" id="XP_001015465.1">
    <property type="nucleotide sequence ID" value="XM_001015465.1"/>
</dbReference>
<name>Q23FD3_TETTS</name>
<protein>
    <submittedName>
        <fullName evidence="7">MHCK/EF2 kinase domain protein</fullName>
    </submittedName>
</protein>
<proteinExistence type="predicted"/>
<dbReference type="Pfam" id="PF02816">
    <property type="entry name" value="Alpha_kinase"/>
    <property type="match status" value="1"/>
</dbReference>
<dbReference type="KEGG" id="tet:TTHERM_00378840"/>
<dbReference type="eggNOG" id="ENOG502S4BB">
    <property type="taxonomic scope" value="Eukaryota"/>
</dbReference>
<sequence>MGQNICVSTKTGDVYKFHHSCFAEGSSRKAYRCEVVKGPNLGKKGVVKRYKNHIENKKLDNFKNEQLIWQQATVYARLFNKEINIIMENVKAKNCTPEFELFINQHYRRIVMPQPQIIQIEKKSLLASLLGKHYKEGDLISLESYLEGEYRKFNSNSGWSDESYPLMQAFSHFTFYNSGGQEILCDLQGIDEIDSKTIQLTDPAILSIRSRFGDSDIGYKKLQYWIKNHKCNHICHALKLDDFKLEESLIYSKSCNNVQQETWLTNLYPSKTKC</sequence>
<dbReference type="GO" id="GO:0004674">
    <property type="term" value="F:protein serine/threonine kinase activity"/>
    <property type="evidence" value="ECO:0007669"/>
    <property type="project" value="UniProtKB-KW"/>
</dbReference>
<dbReference type="Gene3D" id="3.20.200.10">
    <property type="entry name" value="MHCK/EF2 kinase"/>
    <property type="match status" value="1"/>
</dbReference>
<keyword evidence="3" id="KW-0547">Nucleotide-binding</keyword>
<evidence type="ECO:0000313" key="8">
    <source>
        <dbReference type="Proteomes" id="UP000009168"/>
    </source>
</evidence>
<dbReference type="HOGENOM" id="CLU_077993_0_0_1"/>
<dbReference type="Proteomes" id="UP000009168">
    <property type="component" value="Unassembled WGS sequence"/>
</dbReference>
<keyword evidence="2" id="KW-0808">Transferase</keyword>
<evidence type="ECO:0000256" key="3">
    <source>
        <dbReference type="ARBA" id="ARBA00022741"/>
    </source>
</evidence>
<evidence type="ECO:0000256" key="4">
    <source>
        <dbReference type="ARBA" id="ARBA00022777"/>
    </source>
</evidence>
<dbReference type="SUPFAM" id="SSF56112">
    <property type="entry name" value="Protein kinase-like (PK-like)"/>
    <property type="match status" value="1"/>
</dbReference>
<dbReference type="InterPro" id="IPR051852">
    <property type="entry name" value="Alpha-type_PK"/>
</dbReference>
<gene>
    <name evidence="7" type="ORF">TTHERM_00378840</name>
</gene>
<dbReference type="OrthoDB" id="301415at2759"/>
<dbReference type="OMA" id="HICHALK"/>
<dbReference type="InParanoid" id="Q23FD3"/>
<dbReference type="InterPro" id="IPR011009">
    <property type="entry name" value="Kinase-like_dom_sf"/>
</dbReference>
<evidence type="ECO:0000256" key="2">
    <source>
        <dbReference type="ARBA" id="ARBA00022679"/>
    </source>
</evidence>
<dbReference type="PROSITE" id="PS51158">
    <property type="entry name" value="ALPHA_KINASE"/>
    <property type="match status" value="1"/>
</dbReference>
<dbReference type="AlphaFoldDB" id="Q23FD3"/>
<keyword evidence="1" id="KW-0723">Serine/threonine-protein kinase</keyword>
<evidence type="ECO:0000256" key="1">
    <source>
        <dbReference type="ARBA" id="ARBA00022527"/>
    </source>
</evidence>
<organism evidence="7 8">
    <name type="scientific">Tetrahymena thermophila (strain SB210)</name>
    <dbReference type="NCBI Taxonomy" id="312017"/>
    <lineage>
        <taxon>Eukaryota</taxon>
        <taxon>Sar</taxon>
        <taxon>Alveolata</taxon>
        <taxon>Ciliophora</taxon>
        <taxon>Intramacronucleata</taxon>
        <taxon>Oligohymenophorea</taxon>
        <taxon>Hymenostomatida</taxon>
        <taxon>Tetrahymenina</taxon>
        <taxon>Tetrahymenidae</taxon>
        <taxon>Tetrahymena</taxon>
    </lineage>
</organism>
<dbReference type="CDD" id="cd04515">
    <property type="entry name" value="Alpha_kinase"/>
    <property type="match status" value="1"/>
</dbReference>
<reference evidence="8" key="1">
    <citation type="journal article" date="2006" name="PLoS Biol.">
        <title>Macronuclear genome sequence of the ciliate Tetrahymena thermophila, a model eukaryote.</title>
        <authorList>
            <person name="Eisen J.A."/>
            <person name="Coyne R.S."/>
            <person name="Wu M."/>
            <person name="Wu D."/>
            <person name="Thiagarajan M."/>
            <person name="Wortman J.R."/>
            <person name="Badger J.H."/>
            <person name="Ren Q."/>
            <person name="Amedeo P."/>
            <person name="Jones K.M."/>
            <person name="Tallon L.J."/>
            <person name="Delcher A.L."/>
            <person name="Salzberg S.L."/>
            <person name="Silva J.C."/>
            <person name="Haas B.J."/>
            <person name="Majoros W.H."/>
            <person name="Farzad M."/>
            <person name="Carlton J.M."/>
            <person name="Smith R.K. Jr."/>
            <person name="Garg J."/>
            <person name="Pearlman R.E."/>
            <person name="Karrer K.M."/>
            <person name="Sun L."/>
            <person name="Manning G."/>
            <person name="Elde N.C."/>
            <person name="Turkewitz A.P."/>
            <person name="Asai D.J."/>
            <person name="Wilkes D.E."/>
            <person name="Wang Y."/>
            <person name="Cai H."/>
            <person name="Collins K."/>
            <person name="Stewart B.A."/>
            <person name="Lee S.R."/>
            <person name="Wilamowska K."/>
            <person name="Weinberg Z."/>
            <person name="Ruzzo W.L."/>
            <person name="Wloga D."/>
            <person name="Gaertig J."/>
            <person name="Frankel J."/>
            <person name="Tsao C.-C."/>
            <person name="Gorovsky M.A."/>
            <person name="Keeling P.J."/>
            <person name="Waller R.F."/>
            <person name="Patron N.J."/>
            <person name="Cherry J.M."/>
            <person name="Stover N.A."/>
            <person name="Krieger C.J."/>
            <person name="del Toro C."/>
            <person name="Ryder H.F."/>
            <person name="Williamson S.C."/>
            <person name="Barbeau R.A."/>
            <person name="Hamilton E.P."/>
            <person name="Orias E."/>
        </authorList>
    </citation>
    <scope>NUCLEOTIDE SEQUENCE [LARGE SCALE GENOMIC DNA]</scope>
    <source>
        <strain evidence="8">SB210</strain>
    </source>
</reference>
<keyword evidence="5" id="KW-0067">ATP-binding</keyword>
<evidence type="ECO:0000259" key="6">
    <source>
        <dbReference type="PROSITE" id="PS51158"/>
    </source>
</evidence>
<dbReference type="SMART" id="SM00811">
    <property type="entry name" value="Alpha_kinase"/>
    <property type="match status" value="1"/>
</dbReference>
<dbReference type="STRING" id="312017.Q23FD3"/>
<dbReference type="InterPro" id="IPR004166">
    <property type="entry name" value="a-kinase_dom"/>
</dbReference>
<feature type="domain" description="Alpha-type protein kinase" evidence="6">
    <location>
        <begin position="1"/>
        <end position="243"/>
    </location>
</feature>